<comment type="caution">
    <text evidence="8">The sequence shown here is derived from an EMBL/GenBank/DDBJ whole genome shotgun (WGS) entry which is preliminary data.</text>
</comment>
<evidence type="ECO:0000313" key="8">
    <source>
        <dbReference type="EMBL" id="MFD0928181.1"/>
    </source>
</evidence>
<evidence type="ECO:0000256" key="1">
    <source>
        <dbReference type="ARBA" id="ARBA00004651"/>
    </source>
</evidence>
<evidence type="ECO:0000256" key="4">
    <source>
        <dbReference type="ARBA" id="ARBA00022692"/>
    </source>
</evidence>
<name>A0ABW3GHB3_9PROT</name>
<dbReference type="Proteomes" id="UP001597106">
    <property type="component" value="Unassembled WGS sequence"/>
</dbReference>
<dbReference type="InterPro" id="IPR032808">
    <property type="entry name" value="DoxX"/>
</dbReference>
<evidence type="ECO:0000256" key="5">
    <source>
        <dbReference type="ARBA" id="ARBA00022989"/>
    </source>
</evidence>
<sequence>MNALQSAASLTGRILLSHIFIISGLSKAANPAGTIGYIQSVGAPMPEVAYAIALFVELVLGIALLVGYQTRLASAGIAVFTVATAFMFHNNMADQIQQIMFLKNLTIVGGLLMVVAFGPGALSVDNRRR</sequence>
<dbReference type="PANTHER" id="PTHR33452">
    <property type="entry name" value="OXIDOREDUCTASE CATD-RELATED"/>
    <property type="match status" value="1"/>
</dbReference>
<evidence type="ECO:0000313" key="9">
    <source>
        <dbReference type="Proteomes" id="UP001597106"/>
    </source>
</evidence>
<comment type="similarity">
    <text evidence="2">Belongs to the DoxX family.</text>
</comment>
<keyword evidence="4 7" id="KW-0812">Transmembrane</keyword>
<keyword evidence="6 7" id="KW-0472">Membrane</keyword>
<proteinExistence type="inferred from homology"/>
<protein>
    <submittedName>
        <fullName evidence="8">DoxX family protein</fullName>
    </submittedName>
</protein>
<keyword evidence="9" id="KW-1185">Reference proteome</keyword>
<evidence type="ECO:0000256" key="3">
    <source>
        <dbReference type="ARBA" id="ARBA00022475"/>
    </source>
</evidence>
<evidence type="ECO:0000256" key="2">
    <source>
        <dbReference type="ARBA" id="ARBA00006679"/>
    </source>
</evidence>
<reference evidence="9" key="1">
    <citation type="journal article" date="2019" name="Int. J. Syst. Evol. Microbiol.">
        <title>The Global Catalogue of Microorganisms (GCM) 10K type strain sequencing project: providing services to taxonomists for standard genome sequencing and annotation.</title>
        <authorList>
            <consortium name="The Broad Institute Genomics Platform"/>
            <consortium name="The Broad Institute Genome Sequencing Center for Infectious Disease"/>
            <person name="Wu L."/>
            <person name="Ma J."/>
        </authorList>
    </citation>
    <scope>NUCLEOTIDE SEQUENCE [LARGE SCALE GENOMIC DNA]</scope>
    <source>
        <strain evidence="9">CCUG 59685</strain>
    </source>
</reference>
<accession>A0ABW3GHB3</accession>
<comment type="subcellular location">
    <subcellularLocation>
        <location evidence="1">Cell membrane</location>
        <topology evidence="1">Multi-pass membrane protein</topology>
    </subcellularLocation>
</comment>
<dbReference type="EMBL" id="JBHTJW010000001">
    <property type="protein sequence ID" value="MFD0928181.1"/>
    <property type="molecule type" value="Genomic_DNA"/>
</dbReference>
<dbReference type="Pfam" id="PF07681">
    <property type="entry name" value="DoxX"/>
    <property type="match status" value="1"/>
</dbReference>
<feature type="transmembrane region" description="Helical" evidence="7">
    <location>
        <begin position="72"/>
        <end position="89"/>
    </location>
</feature>
<dbReference type="RefSeq" id="WP_379073348.1">
    <property type="nucleotide sequence ID" value="NZ_JBHTJW010000001.1"/>
</dbReference>
<feature type="transmembrane region" description="Helical" evidence="7">
    <location>
        <begin position="101"/>
        <end position="122"/>
    </location>
</feature>
<keyword evidence="5 7" id="KW-1133">Transmembrane helix</keyword>
<organism evidence="8 9">
    <name type="scientific">Methylophilus glucosoxydans</name>
    <dbReference type="NCBI Taxonomy" id="752553"/>
    <lineage>
        <taxon>Bacteria</taxon>
        <taxon>Pseudomonadati</taxon>
        <taxon>Pseudomonadota</taxon>
        <taxon>Betaproteobacteria</taxon>
        <taxon>Nitrosomonadales</taxon>
        <taxon>Methylophilaceae</taxon>
        <taxon>Methylophilus</taxon>
    </lineage>
</organism>
<evidence type="ECO:0000256" key="6">
    <source>
        <dbReference type="ARBA" id="ARBA00023136"/>
    </source>
</evidence>
<keyword evidence="3" id="KW-1003">Cell membrane</keyword>
<evidence type="ECO:0000256" key="7">
    <source>
        <dbReference type="SAM" id="Phobius"/>
    </source>
</evidence>
<gene>
    <name evidence="8" type="ORF">ACFQ1T_00175</name>
</gene>
<dbReference type="PANTHER" id="PTHR33452:SF1">
    <property type="entry name" value="INNER MEMBRANE PROTEIN YPHA-RELATED"/>
    <property type="match status" value="1"/>
</dbReference>
<dbReference type="InterPro" id="IPR051907">
    <property type="entry name" value="DoxX-like_oxidoreductase"/>
</dbReference>
<feature type="transmembrane region" description="Helical" evidence="7">
    <location>
        <begin position="48"/>
        <end position="66"/>
    </location>
</feature>